<proteinExistence type="predicted"/>
<evidence type="ECO:0000313" key="1">
    <source>
        <dbReference type="EMBL" id="KAJ3503656.1"/>
    </source>
</evidence>
<dbReference type="AlphaFoldDB" id="A0A9W8MQV8"/>
<organism evidence="1 2">
    <name type="scientific">Agrocybe chaxingu</name>
    <dbReference type="NCBI Taxonomy" id="84603"/>
    <lineage>
        <taxon>Eukaryota</taxon>
        <taxon>Fungi</taxon>
        <taxon>Dikarya</taxon>
        <taxon>Basidiomycota</taxon>
        <taxon>Agaricomycotina</taxon>
        <taxon>Agaricomycetes</taxon>
        <taxon>Agaricomycetidae</taxon>
        <taxon>Agaricales</taxon>
        <taxon>Agaricineae</taxon>
        <taxon>Strophariaceae</taxon>
        <taxon>Agrocybe</taxon>
    </lineage>
</organism>
<comment type="caution">
    <text evidence="1">The sequence shown here is derived from an EMBL/GenBank/DDBJ whole genome shotgun (WGS) entry which is preliminary data.</text>
</comment>
<dbReference type="EMBL" id="JANKHO010001111">
    <property type="protein sequence ID" value="KAJ3503656.1"/>
    <property type="molecule type" value="Genomic_DNA"/>
</dbReference>
<sequence length="101" mass="11443">MDLTIYALHALYIAKGIDMEEGFTFEEVLDHVARKGPGKVTANLLRRNLTILVRVPLPSSLRGSDTPVWKHTQRYIYKGPPGSGAENRYFLTRLMNELLSI</sequence>
<name>A0A9W8MQV8_9AGAR</name>
<accession>A0A9W8MQV8</accession>
<reference evidence="1" key="1">
    <citation type="submission" date="2022-07" db="EMBL/GenBank/DDBJ databases">
        <title>Genome Sequence of Agrocybe chaxingu.</title>
        <authorList>
            <person name="Buettner E."/>
        </authorList>
    </citation>
    <scope>NUCLEOTIDE SEQUENCE</scope>
    <source>
        <strain evidence="1">MP-N11</strain>
    </source>
</reference>
<keyword evidence="2" id="KW-1185">Reference proteome</keyword>
<gene>
    <name evidence="1" type="ORF">NLJ89_g8334</name>
</gene>
<protein>
    <submittedName>
        <fullName evidence="1">Uncharacterized protein</fullName>
    </submittedName>
</protein>
<evidence type="ECO:0000313" key="2">
    <source>
        <dbReference type="Proteomes" id="UP001148786"/>
    </source>
</evidence>
<dbReference type="Proteomes" id="UP001148786">
    <property type="component" value="Unassembled WGS sequence"/>
</dbReference>